<dbReference type="PANTHER" id="PTHR16320">
    <property type="entry name" value="SPHINGOMYELINASE FAMILY MEMBER"/>
    <property type="match status" value="1"/>
</dbReference>
<dbReference type="EC" id="3.1.4.12" evidence="2"/>
<name>A0AAD5Y2Y6_9FUNG</name>
<dbReference type="InterPro" id="IPR005135">
    <property type="entry name" value="Endo/exonuclease/phosphatase"/>
</dbReference>
<evidence type="ECO:0000313" key="5">
    <source>
        <dbReference type="EMBL" id="KAJ3255797.1"/>
    </source>
</evidence>
<dbReference type="GO" id="GO:0004767">
    <property type="term" value="F:sphingomyelin phosphodiesterase activity"/>
    <property type="evidence" value="ECO:0007669"/>
    <property type="project" value="UniProtKB-EC"/>
</dbReference>
<accession>A0AAD5Y2Y6</accession>
<comment type="caution">
    <text evidence="5">The sequence shown here is derived from an EMBL/GenBank/DDBJ whole genome shotgun (WGS) entry which is preliminary data.</text>
</comment>
<dbReference type="EMBL" id="JADGKB010000060">
    <property type="protein sequence ID" value="KAJ3255797.1"/>
    <property type="molecule type" value="Genomic_DNA"/>
</dbReference>
<protein>
    <recommendedName>
        <fullName evidence="2">sphingomyelin phosphodiesterase</fullName>
        <ecNumber evidence="2">3.1.4.12</ecNumber>
    </recommendedName>
</protein>
<evidence type="ECO:0000256" key="1">
    <source>
        <dbReference type="ARBA" id="ARBA00006335"/>
    </source>
</evidence>
<evidence type="ECO:0000256" key="3">
    <source>
        <dbReference type="ARBA" id="ARBA00022801"/>
    </source>
</evidence>
<dbReference type="InterPro" id="IPR036691">
    <property type="entry name" value="Endo/exonu/phosph_ase_sf"/>
</dbReference>
<evidence type="ECO:0000313" key="6">
    <source>
        <dbReference type="Proteomes" id="UP001210925"/>
    </source>
</evidence>
<dbReference type="Proteomes" id="UP001210925">
    <property type="component" value="Unassembled WGS sequence"/>
</dbReference>
<evidence type="ECO:0000256" key="2">
    <source>
        <dbReference type="ARBA" id="ARBA00012369"/>
    </source>
</evidence>
<gene>
    <name evidence="5" type="ORF">HK103_006055</name>
</gene>
<dbReference type="GO" id="GO:0005737">
    <property type="term" value="C:cytoplasm"/>
    <property type="evidence" value="ECO:0007669"/>
    <property type="project" value="TreeGrafter"/>
</dbReference>
<dbReference type="Gene3D" id="3.60.10.10">
    <property type="entry name" value="Endonuclease/exonuclease/phosphatase"/>
    <property type="match status" value="1"/>
</dbReference>
<sequence length="272" mass="31290">MKFLTYNIYLRPPLIHSKGGDFKDGRLQKFLRHISNYDIICLQECFGVLSHRQQTLLDHAKEEGFQYSVVSPSNYSNLQIDCGLVILSKFPFVETVFKCYGNGCHSDRYAAKGVLGACVEINSEKVWVFTTHTQASYQLWPELSDPAVMARTAQLRMLQEYIKSFKADKLLLAGDFNVNSFNENEELGEHAKEYIQMMDILKPLGVTDTVLELKGKHIHTTTRIHEHQHLELKCLDYIFYKNVKPTRVDINEFRDGNECLSDHCGVELEFGL</sequence>
<dbReference type="InterPro" id="IPR038772">
    <property type="entry name" value="Sph/SMPD2-like"/>
</dbReference>
<dbReference type="AlphaFoldDB" id="A0AAD5Y2Y6"/>
<organism evidence="5 6">
    <name type="scientific">Boothiomyces macroporosus</name>
    <dbReference type="NCBI Taxonomy" id="261099"/>
    <lineage>
        <taxon>Eukaryota</taxon>
        <taxon>Fungi</taxon>
        <taxon>Fungi incertae sedis</taxon>
        <taxon>Chytridiomycota</taxon>
        <taxon>Chytridiomycota incertae sedis</taxon>
        <taxon>Chytridiomycetes</taxon>
        <taxon>Rhizophydiales</taxon>
        <taxon>Terramycetaceae</taxon>
        <taxon>Boothiomyces</taxon>
    </lineage>
</organism>
<dbReference type="GO" id="GO:0005576">
    <property type="term" value="C:extracellular region"/>
    <property type="evidence" value="ECO:0007669"/>
    <property type="project" value="InterPro"/>
</dbReference>
<evidence type="ECO:0000259" key="4">
    <source>
        <dbReference type="Pfam" id="PF03372"/>
    </source>
</evidence>
<dbReference type="CDD" id="cd09078">
    <property type="entry name" value="nSMase"/>
    <property type="match status" value="1"/>
</dbReference>
<dbReference type="PANTHER" id="PTHR16320:SF1">
    <property type="entry name" value="SPHINGOMYELINASE DDB_G0288017"/>
    <property type="match status" value="1"/>
</dbReference>
<proteinExistence type="inferred from homology"/>
<keyword evidence="6" id="KW-1185">Reference proteome</keyword>
<comment type="similarity">
    <text evidence="1">Belongs to the neutral sphingomyelinase family.</text>
</comment>
<dbReference type="InterPro" id="IPR017766">
    <property type="entry name" value="Sphingomyelinase/PLipase_C"/>
</dbReference>
<feature type="domain" description="Endonuclease/exonuclease/phosphatase" evidence="4">
    <location>
        <begin position="4"/>
        <end position="263"/>
    </location>
</feature>
<keyword evidence="3" id="KW-0378">Hydrolase</keyword>
<dbReference type="Pfam" id="PF03372">
    <property type="entry name" value="Exo_endo_phos"/>
    <property type="match status" value="1"/>
</dbReference>
<reference evidence="5" key="1">
    <citation type="submission" date="2020-05" db="EMBL/GenBank/DDBJ databases">
        <title>Phylogenomic resolution of chytrid fungi.</title>
        <authorList>
            <person name="Stajich J.E."/>
            <person name="Amses K."/>
            <person name="Simmons R."/>
            <person name="Seto K."/>
            <person name="Myers J."/>
            <person name="Bonds A."/>
            <person name="Quandt C.A."/>
            <person name="Barry K."/>
            <person name="Liu P."/>
            <person name="Grigoriev I."/>
            <person name="Longcore J.E."/>
            <person name="James T.Y."/>
        </authorList>
    </citation>
    <scope>NUCLEOTIDE SEQUENCE</scope>
    <source>
        <strain evidence="5">PLAUS21</strain>
    </source>
</reference>
<dbReference type="SUPFAM" id="SSF56219">
    <property type="entry name" value="DNase I-like"/>
    <property type="match status" value="1"/>
</dbReference>